<dbReference type="PANTHER" id="PTHR34075:SF5">
    <property type="entry name" value="BLR3430 PROTEIN"/>
    <property type="match status" value="1"/>
</dbReference>
<name>A0A8S0WVC4_9FIRM</name>
<reference evidence="2" key="2">
    <citation type="submission" date="2020-01" db="EMBL/GenBank/DDBJ databases">
        <authorList>
            <person name="Hornung B."/>
        </authorList>
    </citation>
    <scope>NUCLEOTIDE SEQUENCE</scope>
    <source>
        <strain evidence="2">PacBioINE</strain>
    </source>
</reference>
<organism evidence="2">
    <name type="scientific">Acididesulfobacillus acetoxydans</name>
    <dbReference type="NCBI Taxonomy" id="1561005"/>
    <lineage>
        <taxon>Bacteria</taxon>
        <taxon>Bacillati</taxon>
        <taxon>Bacillota</taxon>
        <taxon>Clostridia</taxon>
        <taxon>Eubacteriales</taxon>
        <taxon>Peptococcaceae</taxon>
        <taxon>Acididesulfobacillus</taxon>
    </lineage>
</organism>
<evidence type="ECO:0000313" key="2">
    <source>
        <dbReference type="EMBL" id="CAA7599491.1"/>
    </source>
</evidence>
<protein>
    <submittedName>
        <fullName evidence="3">DUF35 OB-fold domain</fullName>
    </submittedName>
    <submittedName>
        <fullName evidence="2">Nucleic acid-binding, OB-fold</fullName>
        <ecNumber evidence="2">1.-.-.-</ecNumber>
    </submittedName>
</protein>
<evidence type="ECO:0000259" key="1">
    <source>
        <dbReference type="Pfam" id="PF01796"/>
    </source>
</evidence>
<dbReference type="EC" id="1.-.-.-" evidence="2"/>
<dbReference type="InterPro" id="IPR002878">
    <property type="entry name" value="ChsH2_C"/>
</dbReference>
<accession>A0A8S0WVC4</accession>
<sequence>MIVQADPYSPKVKIWSSAQSPFAVRNLMAKAFGISRADITVVVTGLLGLADWGRRCGELHHPFHYVYRKCGSRDFAEVPLRGEAVLLTWTKVYNLPEGYMKPSLGFGIVQFANGLRVAGQLEVDQPEFGMKVRAAVDVVREGVGEDYCGFIFKPLEG</sequence>
<proteinExistence type="predicted"/>
<evidence type="ECO:0000313" key="3">
    <source>
        <dbReference type="EMBL" id="CEJ09280.1"/>
    </source>
</evidence>
<dbReference type="Proteomes" id="UP000836597">
    <property type="component" value="Chromosome"/>
</dbReference>
<dbReference type="SUPFAM" id="SSF56003">
    <property type="entry name" value="Molybdenum cofactor-binding domain"/>
    <property type="match status" value="1"/>
</dbReference>
<dbReference type="GO" id="GO:0016491">
    <property type="term" value="F:oxidoreductase activity"/>
    <property type="evidence" value="ECO:0007669"/>
    <property type="project" value="UniProtKB-KW"/>
</dbReference>
<evidence type="ECO:0000313" key="4">
    <source>
        <dbReference type="Proteomes" id="UP001071230"/>
    </source>
</evidence>
<dbReference type="Gene3D" id="3.30.365.10">
    <property type="entry name" value="Aldehyde oxidase/xanthine dehydrogenase, molybdopterin binding domain"/>
    <property type="match status" value="1"/>
</dbReference>
<keyword evidence="4" id="KW-1185">Reference proteome</keyword>
<feature type="domain" description="ChsH2 C-terminal OB-fold" evidence="1">
    <location>
        <begin position="77"/>
        <end position="136"/>
    </location>
</feature>
<dbReference type="SUPFAM" id="SSF50249">
    <property type="entry name" value="Nucleic acid-binding proteins"/>
    <property type="match status" value="1"/>
</dbReference>
<reference evidence="3" key="1">
    <citation type="submission" date="2014-11" db="EMBL/GenBank/DDBJ databases">
        <authorList>
            <person name="Hornung B.V."/>
        </authorList>
    </citation>
    <scope>NUCLEOTIDE SEQUENCE</scope>
    <source>
        <strain evidence="3">INE</strain>
    </source>
</reference>
<dbReference type="InterPro" id="IPR012340">
    <property type="entry name" value="NA-bd_OB-fold"/>
</dbReference>
<dbReference type="EMBL" id="CDGJ01000122">
    <property type="protein sequence ID" value="CEJ09280.1"/>
    <property type="molecule type" value="Genomic_DNA"/>
</dbReference>
<keyword evidence="2" id="KW-0560">Oxidoreductase</keyword>
<dbReference type="AlphaFoldDB" id="A0A8S0WVC4"/>
<dbReference type="Proteomes" id="UP001071230">
    <property type="component" value="Unassembled WGS sequence"/>
</dbReference>
<gene>
    <name evidence="2" type="ORF">DEACI_0117</name>
    <name evidence="3" type="ORF">DEACI_3764</name>
</gene>
<dbReference type="PANTHER" id="PTHR34075">
    <property type="entry name" value="BLR3430 PROTEIN"/>
    <property type="match status" value="1"/>
</dbReference>
<dbReference type="KEGG" id="aacx:DEACI_0117"/>
<dbReference type="InterPro" id="IPR052513">
    <property type="entry name" value="Thioester_dehydratase-like"/>
</dbReference>
<dbReference type="InterPro" id="IPR037165">
    <property type="entry name" value="AldOxase/xan_DH_Mopterin-bd_sf"/>
</dbReference>
<dbReference type="RefSeq" id="WP_240983293.1">
    <property type="nucleotide sequence ID" value="NZ_CDGJ01000122.1"/>
</dbReference>
<dbReference type="Pfam" id="PF01796">
    <property type="entry name" value="OB_ChsH2_C"/>
    <property type="match status" value="1"/>
</dbReference>
<dbReference type="EMBL" id="LR746496">
    <property type="protein sequence ID" value="CAA7599491.1"/>
    <property type="molecule type" value="Genomic_DNA"/>
</dbReference>